<dbReference type="EMBL" id="JPDN02000082">
    <property type="protein sequence ID" value="PON20138.1"/>
    <property type="molecule type" value="Genomic_DNA"/>
</dbReference>
<protein>
    <submittedName>
        <fullName evidence="1">Uncharacterized protein</fullName>
    </submittedName>
</protein>
<keyword evidence="2" id="KW-1185">Reference proteome</keyword>
<evidence type="ECO:0000313" key="2">
    <source>
        <dbReference type="Proteomes" id="UP000054821"/>
    </source>
</evidence>
<dbReference type="Proteomes" id="UP000054821">
    <property type="component" value="Unassembled WGS sequence"/>
</dbReference>
<dbReference type="RefSeq" id="XP_024404308.1">
    <property type="nucleotide sequence ID" value="XM_024550947.1"/>
</dbReference>
<reference evidence="1 2" key="1">
    <citation type="journal article" date="2016" name="Genome Announc.">
        <title>Draft Whole-Genome Sequence of Trichoderma gamsii T6085, a Promising Biocontrol Agent of Fusarium Head Blight on Wheat.</title>
        <authorList>
            <person name="Baroncelli R."/>
            <person name="Zapparata A."/>
            <person name="Piaggeschi G."/>
            <person name="Sarrocco S."/>
            <person name="Vannacci G."/>
        </authorList>
    </citation>
    <scope>NUCLEOTIDE SEQUENCE [LARGE SCALE GENOMIC DNA]</scope>
    <source>
        <strain evidence="1 2">T6085</strain>
    </source>
</reference>
<organism evidence="1 2">
    <name type="scientific">Trichoderma gamsii</name>
    <dbReference type="NCBI Taxonomy" id="398673"/>
    <lineage>
        <taxon>Eukaryota</taxon>
        <taxon>Fungi</taxon>
        <taxon>Dikarya</taxon>
        <taxon>Ascomycota</taxon>
        <taxon>Pezizomycotina</taxon>
        <taxon>Sordariomycetes</taxon>
        <taxon>Hypocreomycetidae</taxon>
        <taxon>Hypocreales</taxon>
        <taxon>Hypocreaceae</taxon>
        <taxon>Trichoderma</taxon>
    </lineage>
</organism>
<gene>
    <name evidence="1" type="ORF">TGAM01_v210996</name>
</gene>
<dbReference type="AlphaFoldDB" id="A0A2P4Z768"/>
<accession>A0A2P4Z768</accession>
<dbReference type="GeneID" id="36347976"/>
<name>A0A2P4Z768_9HYPO</name>
<comment type="caution">
    <text evidence="1">The sequence shown here is derived from an EMBL/GenBank/DDBJ whole genome shotgun (WGS) entry which is preliminary data.</text>
</comment>
<proteinExistence type="predicted"/>
<sequence>MMSFQPPRFKVIACYEVSHRRLAYVHICDLCYGKASRSHTAYVDARGYLCKGNWRSIVSETQRFEALRMVLPLRPIASDLDGEGSLWLVLRRDYLSSSPAFDSVLFEANVRGRESASSILLSAPLYLVAGLHITALIECGGTGICSRMQYLRPESTPVSSYTDHRVRCKTAGGCSGRPGYTQCACSLLPLASGTRAR</sequence>
<evidence type="ECO:0000313" key="1">
    <source>
        <dbReference type="EMBL" id="PON20138.1"/>
    </source>
</evidence>